<proteinExistence type="predicted"/>
<name>A0AAV4G585_9GAST</name>
<feature type="chain" id="PRO_5043371643" evidence="1">
    <location>
        <begin position="18"/>
        <end position="134"/>
    </location>
</feature>
<sequence length="134" mass="15161">MFMIKHLAMLMTTLVWTTIIHRTSRRVLKQALLQGMTLLSLFNTKHQDRTFERHVDRSGMMQTHSSDEETDNTVTVLNCLARALETGDTGNSYEDTTLNESFIGQSPDAYLLRTSTTSSPHKSPTGSFIVFFSN</sequence>
<keyword evidence="1" id="KW-0732">Signal</keyword>
<dbReference type="Proteomes" id="UP000762676">
    <property type="component" value="Unassembled WGS sequence"/>
</dbReference>
<evidence type="ECO:0000256" key="1">
    <source>
        <dbReference type="SAM" id="SignalP"/>
    </source>
</evidence>
<dbReference type="AlphaFoldDB" id="A0AAV4G585"/>
<comment type="caution">
    <text evidence="2">The sequence shown here is derived from an EMBL/GenBank/DDBJ whole genome shotgun (WGS) entry which is preliminary data.</text>
</comment>
<protein>
    <submittedName>
        <fullName evidence="2">Uncharacterized protein</fullName>
    </submittedName>
</protein>
<gene>
    <name evidence="2" type="ORF">ElyMa_004056800</name>
</gene>
<keyword evidence="3" id="KW-1185">Reference proteome</keyword>
<organism evidence="2 3">
    <name type="scientific">Elysia marginata</name>
    <dbReference type="NCBI Taxonomy" id="1093978"/>
    <lineage>
        <taxon>Eukaryota</taxon>
        <taxon>Metazoa</taxon>
        <taxon>Spiralia</taxon>
        <taxon>Lophotrochozoa</taxon>
        <taxon>Mollusca</taxon>
        <taxon>Gastropoda</taxon>
        <taxon>Heterobranchia</taxon>
        <taxon>Euthyneura</taxon>
        <taxon>Panpulmonata</taxon>
        <taxon>Sacoglossa</taxon>
        <taxon>Placobranchoidea</taxon>
        <taxon>Plakobranchidae</taxon>
        <taxon>Elysia</taxon>
    </lineage>
</organism>
<dbReference type="EMBL" id="BMAT01008240">
    <property type="protein sequence ID" value="GFR80903.1"/>
    <property type="molecule type" value="Genomic_DNA"/>
</dbReference>
<accession>A0AAV4G585</accession>
<reference evidence="2 3" key="1">
    <citation type="journal article" date="2021" name="Elife">
        <title>Chloroplast acquisition without the gene transfer in kleptoplastic sea slugs, Plakobranchus ocellatus.</title>
        <authorList>
            <person name="Maeda T."/>
            <person name="Takahashi S."/>
            <person name="Yoshida T."/>
            <person name="Shimamura S."/>
            <person name="Takaki Y."/>
            <person name="Nagai Y."/>
            <person name="Toyoda A."/>
            <person name="Suzuki Y."/>
            <person name="Arimoto A."/>
            <person name="Ishii H."/>
            <person name="Satoh N."/>
            <person name="Nishiyama T."/>
            <person name="Hasebe M."/>
            <person name="Maruyama T."/>
            <person name="Minagawa J."/>
            <person name="Obokata J."/>
            <person name="Shigenobu S."/>
        </authorList>
    </citation>
    <scope>NUCLEOTIDE SEQUENCE [LARGE SCALE GENOMIC DNA]</scope>
</reference>
<feature type="signal peptide" evidence="1">
    <location>
        <begin position="1"/>
        <end position="17"/>
    </location>
</feature>
<evidence type="ECO:0000313" key="3">
    <source>
        <dbReference type="Proteomes" id="UP000762676"/>
    </source>
</evidence>
<evidence type="ECO:0000313" key="2">
    <source>
        <dbReference type="EMBL" id="GFR80903.1"/>
    </source>
</evidence>